<gene>
    <name evidence="2" type="ORF">NDU88_004474</name>
</gene>
<keyword evidence="3" id="KW-1185">Reference proteome</keyword>
<dbReference type="EMBL" id="JANPWB010000002">
    <property type="protein sequence ID" value="KAJ1209095.1"/>
    <property type="molecule type" value="Genomic_DNA"/>
</dbReference>
<comment type="caution">
    <text evidence="2">The sequence shown here is derived from an EMBL/GenBank/DDBJ whole genome shotgun (WGS) entry which is preliminary data.</text>
</comment>
<sequence length="151" mass="15686">MDPPGHFSPEGRPPALIPRDQPPPDPGRPPPGPQGDSQRPGAERRCVRGPDALGFLSPCFPAAVIWVCGSRPAGSARAWIKGPSGCASASGPAPGLFSLPLDTTAGPGRSLRCGLVRLAPSSRCSLRAAKNWPGPPPVHTQVSRVRRGAQR</sequence>
<evidence type="ECO:0000256" key="1">
    <source>
        <dbReference type="SAM" id="MobiDB-lite"/>
    </source>
</evidence>
<feature type="region of interest" description="Disordered" evidence="1">
    <location>
        <begin position="128"/>
        <end position="151"/>
    </location>
</feature>
<protein>
    <submittedName>
        <fullName evidence="2">Uncharacterized protein</fullName>
    </submittedName>
</protein>
<feature type="region of interest" description="Disordered" evidence="1">
    <location>
        <begin position="1"/>
        <end position="45"/>
    </location>
</feature>
<evidence type="ECO:0000313" key="3">
    <source>
        <dbReference type="Proteomes" id="UP001066276"/>
    </source>
</evidence>
<organism evidence="2 3">
    <name type="scientific">Pleurodeles waltl</name>
    <name type="common">Iberian ribbed newt</name>
    <dbReference type="NCBI Taxonomy" id="8319"/>
    <lineage>
        <taxon>Eukaryota</taxon>
        <taxon>Metazoa</taxon>
        <taxon>Chordata</taxon>
        <taxon>Craniata</taxon>
        <taxon>Vertebrata</taxon>
        <taxon>Euteleostomi</taxon>
        <taxon>Amphibia</taxon>
        <taxon>Batrachia</taxon>
        <taxon>Caudata</taxon>
        <taxon>Salamandroidea</taxon>
        <taxon>Salamandridae</taxon>
        <taxon>Pleurodelinae</taxon>
        <taxon>Pleurodeles</taxon>
    </lineage>
</organism>
<evidence type="ECO:0000313" key="2">
    <source>
        <dbReference type="EMBL" id="KAJ1209095.1"/>
    </source>
</evidence>
<name>A0AAV7W886_PLEWA</name>
<reference evidence="2" key="1">
    <citation type="journal article" date="2022" name="bioRxiv">
        <title>Sequencing and chromosome-scale assembly of the giantPleurodeles waltlgenome.</title>
        <authorList>
            <person name="Brown T."/>
            <person name="Elewa A."/>
            <person name="Iarovenko S."/>
            <person name="Subramanian E."/>
            <person name="Araus A.J."/>
            <person name="Petzold A."/>
            <person name="Susuki M."/>
            <person name="Suzuki K.-i.T."/>
            <person name="Hayashi T."/>
            <person name="Toyoda A."/>
            <person name="Oliveira C."/>
            <person name="Osipova E."/>
            <person name="Leigh N.D."/>
            <person name="Simon A."/>
            <person name="Yun M.H."/>
        </authorList>
    </citation>
    <scope>NUCLEOTIDE SEQUENCE</scope>
    <source>
        <strain evidence="2">20211129_DDA</strain>
        <tissue evidence="2">Liver</tissue>
    </source>
</reference>
<feature type="compositionally biased region" description="Pro residues" evidence="1">
    <location>
        <begin position="11"/>
        <end position="33"/>
    </location>
</feature>
<dbReference type="Proteomes" id="UP001066276">
    <property type="component" value="Chromosome 1_2"/>
</dbReference>
<proteinExistence type="predicted"/>
<accession>A0AAV7W886</accession>
<dbReference type="AlphaFoldDB" id="A0AAV7W886"/>